<sequence>MQSHKCVPSSPGKSQFASFFEASSKFSTRSGTSSSSSSISSALGALLSKTLLCKFAQAGQAVGTQLTEDAREHLCELLRLCVARDSEGVGRQRGLHLGVVEVNHSPIVLDHVHLLNTSNVVNSQFL</sequence>
<accession>A0A0E9WS42</accession>
<name>A0A0E9WS42_ANGAN</name>
<reference evidence="1" key="1">
    <citation type="submission" date="2014-11" db="EMBL/GenBank/DDBJ databases">
        <authorList>
            <person name="Amaro Gonzalez C."/>
        </authorList>
    </citation>
    <scope>NUCLEOTIDE SEQUENCE</scope>
</reference>
<organism evidence="1">
    <name type="scientific">Anguilla anguilla</name>
    <name type="common">European freshwater eel</name>
    <name type="synonym">Muraena anguilla</name>
    <dbReference type="NCBI Taxonomy" id="7936"/>
    <lineage>
        <taxon>Eukaryota</taxon>
        <taxon>Metazoa</taxon>
        <taxon>Chordata</taxon>
        <taxon>Craniata</taxon>
        <taxon>Vertebrata</taxon>
        <taxon>Euteleostomi</taxon>
        <taxon>Actinopterygii</taxon>
        <taxon>Neopterygii</taxon>
        <taxon>Teleostei</taxon>
        <taxon>Anguilliformes</taxon>
        <taxon>Anguillidae</taxon>
        <taxon>Anguilla</taxon>
    </lineage>
</organism>
<evidence type="ECO:0000313" key="1">
    <source>
        <dbReference type="EMBL" id="JAH93111.1"/>
    </source>
</evidence>
<proteinExistence type="predicted"/>
<dbReference type="EMBL" id="GBXM01015466">
    <property type="protein sequence ID" value="JAH93111.1"/>
    <property type="molecule type" value="Transcribed_RNA"/>
</dbReference>
<reference evidence="1" key="2">
    <citation type="journal article" date="2015" name="Fish Shellfish Immunol.">
        <title>Early steps in the European eel (Anguilla anguilla)-Vibrio vulnificus interaction in the gills: Role of the RtxA13 toxin.</title>
        <authorList>
            <person name="Callol A."/>
            <person name="Pajuelo D."/>
            <person name="Ebbesson L."/>
            <person name="Teles M."/>
            <person name="MacKenzie S."/>
            <person name="Amaro C."/>
        </authorList>
    </citation>
    <scope>NUCLEOTIDE SEQUENCE</scope>
</reference>
<dbReference type="AlphaFoldDB" id="A0A0E9WS42"/>
<protein>
    <submittedName>
        <fullName evidence="1">Uncharacterized protein</fullName>
    </submittedName>
</protein>